<comment type="similarity">
    <text evidence="1">Belongs to the thiamine-monophosphate kinase family.</text>
</comment>
<feature type="binding site" evidence="1">
    <location>
        <position position="64"/>
    </location>
    <ligand>
        <name>substrate</name>
    </ligand>
</feature>
<dbReference type="Pfam" id="PF00586">
    <property type="entry name" value="AIRS"/>
    <property type="match status" value="1"/>
</dbReference>
<feature type="binding site" evidence="1">
    <location>
        <position position="86"/>
    </location>
    <ligand>
        <name>Mg(2+)</name>
        <dbReference type="ChEBI" id="CHEBI:18420"/>
        <label>2</label>
    </ligand>
</feature>
<evidence type="ECO:0000313" key="4">
    <source>
        <dbReference type="EMBL" id="MCA9726803.1"/>
    </source>
</evidence>
<feature type="domain" description="PurM-like C-terminal" evidence="3">
    <location>
        <begin position="167"/>
        <end position="340"/>
    </location>
</feature>
<keyword evidence="1" id="KW-0460">Magnesium</keyword>
<feature type="binding site" evidence="1">
    <location>
        <position position="254"/>
    </location>
    <ligand>
        <name>Mg(2+)</name>
        <dbReference type="ChEBI" id="CHEBI:18420"/>
        <label>5</label>
    </ligand>
</feature>
<dbReference type="Gene3D" id="3.30.1330.10">
    <property type="entry name" value="PurM-like, N-terminal domain"/>
    <property type="match status" value="1"/>
</dbReference>
<keyword evidence="1" id="KW-0479">Metal-binding</keyword>
<feature type="binding site" evidence="1">
    <location>
        <position position="116"/>
    </location>
    <ligand>
        <name>ATP</name>
        <dbReference type="ChEBI" id="CHEBI:30616"/>
    </ligand>
</feature>
<dbReference type="SUPFAM" id="SSF56042">
    <property type="entry name" value="PurM C-terminal domain-like"/>
    <property type="match status" value="1"/>
</dbReference>
<reference evidence="4" key="2">
    <citation type="journal article" date="2021" name="Microbiome">
        <title>Successional dynamics and alternative stable states in a saline activated sludge microbial community over 9 years.</title>
        <authorList>
            <person name="Wang Y."/>
            <person name="Ye J."/>
            <person name="Ju F."/>
            <person name="Liu L."/>
            <person name="Boyd J.A."/>
            <person name="Deng Y."/>
            <person name="Parks D.H."/>
            <person name="Jiang X."/>
            <person name="Yin X."/>
            <person name="Woodcroft B.J."/>
            <person name="Tyson G.W."/>
            <person name="Hugenholtz P."/>
            <person name="Polz M.F."/>
            <person name="Zhang T."/>
        </authorList>
    </citation>
    <scope>NUCLEOTIDE SEQUENCE</scope>
    <source>
        <strain evidence="4">HKST-UBA01</strain>
    </source>
</reference>
<comment type="catalytic activity">
    <reaction evidence="1">
        <text>thiamine phosphate + ATP = thiamine diphosphate + ADP</text>
        <dbReference type="Rhea" id="RHEA:15913"/>
        <dbReference type="ChEBI" id="CHEBI:30616"/>
        <dbReference type="ChEBI" id="CHEBI:37575"/>
        <dbReference type="ChEBI" id="CHEBI:58937"/>
        <dbReference type="ChEBI" id="CHEBI:456216"/>
        <dbReference type="EC" id="2.7.4.16"/>
    </reaction>
</comment>
<dbReference type="Proteomes" id="UP000697710">
    <property type="component" value="Unassembled WGS sequence"/>
</dbReference>
<reference evidence="4" key="1">
    <citation type="submission" date="2020-04" db="EMBL/GenBank/DDBJ databases">
        <authorList>
            <person name="Zhang T."/>
        </authorList>
    </citation>
    <scope>NUCLEOTIDE SEQUENCE</scope>
    <source>
        <strain evidence="4">HKST-UBA01</strain>
    </source>
</reference>
<dbReference type="HAMAP" id="MF_02128">
    <property type="entry name" value="TMP_kinase"/>
    <property type="match status" value="1"/>
</dbReference>
<keyword evidence="1" id="KW-0067">ATP-binding</keyword>
<evidence type="ECO:0000259" key="2">
    <source>
        <dbReference type="Pfam" id="PF00586"/>
    </source>
</evidence>
<feature type="binding site" evidence="1">
    <location>
        <position position="57"/>
    </location>
    <ligand>
        <name>Mg(2+)</name>
        <dbReference type="ChEBI" id="CHEBI:18420"/>
        <label>1</label>
    </ligand>
</feature>
<dbReference type="GO" id="GO:0000287">
    <property type="term" value="F:magnesium ion binding"/>
    <property type="evidence" value="ECO:0007669"/>
    <property type="project" value="UniProtKB-UniRule"/>
</dbReference>
<feature type="binding site" evidence="1">
    <location>
        <position position="162"/>
    </location>
    <ligand>
        <name>ATP</name>
        <dbReference type="ChEBI" id="CHEBI:30616"/>
    </ligand>
</feature>
<name>A0A956LWV8_UNCEI</name>
<dbReference type="EC" id="2.7.4.16" evidence="1"/>
<comment type="miscellaneous">
    <text evidence="1">Reaction mechanism of ThiL seems to utilize a direct, inline transfer of the gamma-phosphate of ATP to TMP rather than a phosphorylated enzyme intermediate.</text>
</comment>
<feature type="binding site" evidence="1">
    <location>
        <position position="86"/>
    </location>
    <ligand>
        <name>Mg(2+)</name>
        <dbReference type="ChEBI" id="CHEBI:18420"/>
        <label>4</label>
    </ligand>
</feature>
<feature type="domain" description="PurM-like N-terminal" evidence="2">
    <location>
        <begin position="39"/>
        <end position="154"/>
    </location>
</feature>
<gene>
    <name evidence="1 4" type="primary">thiL</name>
    <name evidence="4" type="ORF">KC729_03905</name>
</gene>
<dbReference type="Gene3D" id="3.90.650.10">
    <property type="entry name" value="PurM-like C-terminal domain"/>
    <property type="match status" value="1"/>
</dbReference>
<dbReference type="GO" id="GO:0009229">
    <property type="term" value="P:thiamine diphosphate biosynthetic process"/>
    <property type="evidence" value="ECO:0007669"/>
    <property type="project" value="UniProtKB-UniRule"/>
</dbReference>
<keyword evidence="1 4" id="KW-0808">Transferase</keyword>
<protein>
    <recommendedName>
        <fullName evidence="1">Thiamine-monophosphate kinase</fullName>
        <shortName evidence="1">TMP kinase</shortName>
        <shortName evidence="1">Thiamine-phosphate kinase</shortName>
        <ecNumber evidence="1">2.7.4.16</ecNumber>
    </recommendedName>
</protein>
<proteinExistence type="inferred from homology"/>
<feature type="binding site" evidence="1">
    <location>
        <position position="57"/>
    </location>
    <ligand>
        <name>Mg(2+)</name>
        <dbReference type="ChEBI" id="CHEBI:18420"/>
        <label>2</label>
    </ligand>
</feature>
<dbReference type="GO" id="GO:0005524">
    <property type="term" value="F:ATP binding"/>
    <property type="evidence" value="ECO:0007669"/>
    <property type="project" value="UniProtKB-UniRule"/>
</dbReference>
<comment type="pathway">
    <text evidence="1">Cofactor biosynthesis; thiamine diphosphate biosynthesis; thiamine diphosphate from thiamine phosphate: step 1/1.</text>
</comment>
<dbReference type="InterPro" id="IPR010918">
    <property type="entry name" value="PurM-like_C_dom"/>
</dbReference>
<feature type="binding site" evidence="1">
    <location>
        <position position="55"/>
    </location>
    <ligand>
        <name>Mg(2+)</name>
        <dbReference type="ChEBI" id="CHEBI:18420"/>
        <label>4</label>
    </ligand>
</feature>
<evidence type="ECO:0000259" key="3">
    <source>
        <dbReference type="Pfam" id="PF02769"/>
    </source>
</evidence>
<feature type="binding site" evidence="1">
    <location>
        <position position="86"/>
    </location>
    <ligand>
        <name>Mg(2+)</name>
        <dbReference type="ChEBI" id="CHEBI:18420"/>
        <label>3</label>
    </ligand>
</feature>
<feature type="binding site" evidence="1">
    <location>
        <position position="134"/>
    </location>
    <ligand>
        <name>Mg(2+)</name>
        <dbReference type="ChEBI" id="CHEBI:18420"/>
        <label>1</label>
    </ligand>
</feature>
<dbReference type="NCBIfam" id="TIGR01379">
    <property type="entry name" value="thiL"/>
    <property type="match status" value="1"/>
</dbReference>
<feature type="binding site" evidence="1">
    <location>
        <position position="40"/>
    </location>
    <ligand>
        <name>Mg(2+)</name>
        <dbReference type="ChEBI" id="CHEBI:18420"/>
        <label>3</label>
    </ligand>
</feature>
<feature type="binding site" evidence="1">
    <location>
        <position position="253"/>
    </location>
    <ligand>
        <name>ATP</name>
        <dbReference type="ChEBI" id="CHEBI:30616"/>
    </ligand>
</feature>
<dbReference type="InterPro" id="IPR036921">
    <property type="entry name" value="PurM-like_N_sf"/>
</dbReference>
<dbReference type="PANTHER" id="PTHR30270:SF0">
    <property type="entry name" value="THIAMINE-MONOPHOSPHATE KINASE"/>
    <property type="match status" value="1"/>
</dbReference>
<dbReference type="GO" id="GO:0009228">
    <property type="term" value="P:thiamine biosynthetic process"/>
    <property type="evidence" value="ECO:0007669"/>
    <property type="project" value="UniProtKB-KW"/>
</dbReference>
<dbReference type="InterPro" id="IPR036676">
    <property type="entry name" value="PurM-like_C_sf"/>
</dbReference>
<comment type="caution">
    <text evidence="1">Lacks conserved residue(s) required for the propagation of feature annotation.</text>
</comment>
<keyword evidence="1 4" id="KW-0418">Kinase</keyword>
<feature type="binding site" evidence="1">
    <location>
        <position position="361"/>
    </location>
    <ligand>
        <name>substrate</name>
    </ligand>
</feature>
<dbReference type="PIRSF" id="PIRSF005303">
    <property type="entry name" value="Thiam_monoph_kin"/>
    <property type="match status" value="1"/>
</dbReference>
<organism evidence="4 5">
    <name type="scientific">Eiseniibacteriota bacterium</name>
    <dbReference type="NCBI Taxonomy" id="2212470"/>
    <lineage>
        <taxon>Bacteria</taxon>
        <taxon>Candidatus Eiseniibacteriota</taxon>
    </lineage>
</organism>
<keyword evidence="1" id="KW-0784">Thiamine biosynthesis</keyword>
<feature type="binding site" evidence="1">
    <location>
        <begin position="133"/>
        <end position="134"/>
    </location>
    <ligand>
        <name>ATP</name>
        <dbReference type="ChEBI" id="CHEBI:30616"/>
    </ligand>
</feature>
<dbReference type="GO" id="GO:0009030">
    <property type="term" value="F:thiamine-phosphate kinase activity"/>
    <property type="evidence" value="ECO:0007669"/>
    <property type="project" value="UniProtKB-UniRule"/>
</dbReference>
<dbReference type="InterPro" id="IPR016188">
    <property type="entry name" value="PurM-like_N"/>
</dbReference>
<accession>A0A956LWV8</accession>
<comment type="function">
    <text evidence="1">Catalyzes the ATP-dependent phosphorylation of thiamine-monophosphate (TMP) to form thiamine-pyrophosphate (TPP), the active form of vitamin B1.</text>
</comment>
<dbReference type="SUPFAM" id="SSF55326">
    <property type="entry name" value="PurM N-terminal domain-like"/>
    <property type="match status" value="1"/>
</dbReference>
<feature type="binding site" evidence="1">
    <location>
        <position position="251"/>
    </location>
    <ligand>
        <name>Mg(2+)</name>
        <dbReference type="ChEBI" id="CHEBI:18420"/>
        <label>3</label>
    </ligand>
</feature>
<sequence length="367" mass="38765">MSKAPTLLQLGEFGAIDLLRQVLAGSNASGRRDLLELQDDAALFSIEPGRQVVATCDVQVSGRHFLPAALSAQELGARALTVNLSDLAAVGARPERVLISLGLPGSFLVSDLRDLYRGIIDAMAPHEMAVIGGNFTGMSEGSEWFIDMTVLGSVPDGGALSRGGAHAGDVIAVTGSPGSSAAGLALVEHVLAPVCGTEPAAPVSLGSARMSIRELADSRTWARELLDAYLRPRARVEAGRILRGRASALIDISDGWRSDLGHLCRASRVRAVLDRPFPISRALQEAASHLQIPIEEWLYGPSDDYELMMTVPPHAWDEVCSRLTEGGLPVHPIGTMHAGEAGIEATDDFGGDFQSGASGGWNHFHAD</sequence>
<dbReference type="EMBL" id="JAGQHR010000069">
    <property type="protein sequence ID" value="MCA9726803.1"/>
    <property type="molecule type" value="Genomic_DNA"/>
</dbReference>
<evidence type="ECO:0000256" key="1">
    <source>
        <dbReference type="HAMAP-Rule" id="MF_02128"/>
    </source>
</evidence>
<dbReference type="PANTHER" id="PTHR30270">
    <property type="entry name" value="THIAMINE-MONOPHOSPHATE KINASE"/>
    <property type="match status" value="1"/>
</dbReference>
<dbReference type="CDD" id="cd02194">
    <property type="entry name" value="ThiL"/>
    <property type="match status" value="1"/>
</dbReference>
<feature type="binding site" evidence="1">
    <location>
        <position position="40"/>
    </location>
    <ligand>
        <name>Mg(2+)</name>
        <dbReference type="ChEBI" id="CHEBI:18420"/>
        <label>4</label>
    </ligand>
</feature>
<comment type="caution">
    <text evidence="4">The sequence shown here is derived from an EMBL/GenBank/DDBJ whole genome shotgun (WGS) entry which is preliminary data.</text>
</comment>
<dbReference type="InterPro" id="IPR006283">
    <property type="entry name" value="ThiL-like"/>
</dbReference>
<feature type="binding site" evidence="1">
    <location>
        <position position="303"/>
    </location>
    <ligand>
        <name>substrate</name>
    </ligand>
</feature>
<keyword evidence="1" id="KW-0547">Nucleotide-binding</keyword>
<dbReference type="Pfam" id="PF02769">
    <property type="entry name" value="AIRS_C"/>
    <property type="match status" value="1"/>
</dbReference>
<dbReference type="AlphaFoldDB" id="A0A956LWV8"/>
<evidence type="ECO:0000313" key="5">
    <source>
        <dbReference type="Proteomes" id="UP000697710"/>
    </source>
</evidence>